<sequence>MWFGILGLVFGLVLGIFAPISIPISLARYTAVGIVGILDSILGAMKGSLQKKYQTSIFLSGLVTNMALAIFITYIGDKLGLDLYLAVLVAFTIRMLNNIGIIRYSFLEKFIGGKKILDEKINEEKQTNN</sequence>
<dbReference type="Proteomes" id="UP000231567">
    <property type="component" value="Unassembled WGS sequence"/>
</dbReference>
<organism evidence="2 3">
    <name type="scientific">Candidatus Nealsonbacteria bacterium CG23_combo_of_CG06-09_8_20_14_all_40_13</name>
    <dbReference type="NCBI Taxonomy" id="1974724"/>
    <lineage>
        <taxon>Bacteria</taxon>
        <taxon>Candidatus Nealsoniibacteriota</taxon>
    </lineage>
</organism>
<dbReference type="InterPro" id="IPR009709">
    <property type="entry name" value="DUF1290"/>
</dbReference>
<evidence type="ECO:0008006" key="4">
    <source>
        <dbReference type="Google" id="ProtNLM"/>
    </source>
</evidence>
<dbReference type="AlphaFoldDB" id="A0A2G9YRN8"/>
<evidence type="ECO:0000256" key="1">
    <source>
        <dbReference type="SAM" id="Phobius"/>
    </source>
</evidence>
<keyword evidence="1" id="KW-0472">Membrane</keyword>
<feature type="transmembrane region" description="Helical" evidence="1">
    <location>
        <begin position="83"/>
        <end position="106"/>
    </location>
</feature>
<reference evidence="2 3" key="1">
    <citation type="submission" date="2017-09" db="EMBL/GenBank/DDBJ databases">
        <title>Depth-based differentiation of microbial function through sediment-hosted aquifers and enrichment of novel symbionts in the deep terrestrial subsurface.</title>
        <authorList>
            <person name="Probst A.J."/>
            <person name="Ladd B."/>
            <person name="Jarett J.K."/>
            <person name="Geller-Mcgrath D.E."/>
            <person name="Sieber C.M."/>
            <person name="Emerson J.B."/>
            <person name="Anantharaman K."/>
            <person name="Thomas B.C."/>
            <person name="Malmstrom R."/>
            <person name="Stieglmeier M."/>
            <person name="Klingl A."/>
            <person name="Woyke T."/>
            <person name="Ryan C.M."/>
            <person name="Banfield J.F."/>
        </authorList>
    </citation>
    <scope>NUCLEOTIDE SEQUENCE [LARGE SCALE GENOMIC DNA]</scope>
    <source>
        <strain evidence="2">CG23_combo_of_CG06-09_8_20_14_all_40_13</strain>
    </source>
</reference>
<accession>A0A2G9YRN8</accession>
<dbReference type="EMBL" id="PCRM01000012">
    <property type="protein sequence ID" value="PIP21852.1"/>
    <property type="molecule type" value="Genomic_DNA"/>
</dbReference>
<evidence type="ECO:0000313" key="3">
    <source>
        <dbReference type="Proteomes" id="UP000231567"/>
    </source>
</evidence>
<keyword evidence="1" id="KW-0812">Transmembrane</keyword>
<keyword evidence="1" id="KW-1133">Transmembrane helix</keyword>
<gene>
    <name evidence="2" type="ORF">COX39_00680</name>
</gene>
<protein>
    <recommendedName>
        <fullName evidence="4">Small basic protein</fullName>
    </recommendedName>
</protein>
<name>A0A2G9YRN8_9BACT</name>
<proteinExistence type="predicted"/>
<dbReference type="Pfam" id="PF06947">
    <property type="entry name" value="DUF1290"/>
    <property type="match status" value="1"/>
</dbReference>
<feature type="transmembrane region" description="Helical" evidence="1">
    <location>
        <begin position="57"/>
        <end position="77"/>
    </location>
</feature>
<evidence type="ECO:0000313" key="2">
    <source>
        <dbReference type="EMBL" id="PIP21852.1"/>
    </source>
</evidence>
<comment type="caution">
    <text evidence="2">The sequence shown here is derived from an EMBL/GenBank/DDBJ whole genome shotgun (WGS) entry which is preliminary data.</text>
</comment>